<dbReference type="AlphaFoldDB" id="A0A6A4RMU3"/>
<evidence type="ECO:0000313" key="2">
    <source>
        <dbReference type="Proteomes" id="UP000438429"/>
    </source>
</evidence>
<reference evidence="1 2" key="1">
    <citation type="submission" date="2019-06" db="EMBL/GenBank/DDBJ databases">
        <title>Draft genomes of female and male turbot (Scophthalmus maximus).</title>
        <authorList>
            <person name="Xu H."/>
            <person name="Xu X.-W."/>
            <person name="Shao C."/>
            <person name="Chen S."/>
        </authorList>
    </citation>
    <scope>NUCLEOTIDE SEQUENCE [LARGE SCALE GENOMIC DNA]</scope>
    <source>
        <strain evidence="1">Ysfricsl-2016a</strain>
        <tissue evidence="1">Blood</tissue>
    </source>
</reference>
<name>A0A6A4RMU3_SCOMX</name>
<evidence type="ECO:0000313" key="1">
    <source>
        <dbReference type="EMBL" id="KAF0021477.1"/>
    </source>
</evidence>
<proteinExistence type="predicted"/>
<comment type="caution">
    <text evidence="1">The sequence shown here is derived from an EMBL/GenBank/DDBJ whole genome shotgun (WGS) entry which is preliminary data.</text>
</comment>
<dbReference type="Proteomes" id="UP000438429">
    <property type="component" value="Unassembled WGS sequence"/>
</dbReference>
<accession>A0A6A4RMU3</accession>
<dbReference type="EMBL" id="VEVO01006706">
    <property type="protein sequence ID" value="KAF0021477.1"/>
    <property type="molecule type" value="Genomic_DNA"/>
</dbReference>
<protein>
    <submittedName>
        <fullName evidence="1">Uncharacterized protein</fullName>
    </submittedName>
</protein>
<sequence length="74" mass="9003">MCGRWLRLDHFPTDRSFLTRSCVFLLREYQQVTSLRQETDTMRGIDINFTNTNHRCCRYNHIVVSISTLPYRYR</sequence>
<organism evidence="1 2">
    <name type="scientific">Scophthalmus maximus</name>
    <name type="common">Turbot</name>
    <name type="synonym">Psetta maxima</name>
    <dbReference type="NCBI Taxonomy" id="52904"/>
    <lineage>
        <taxon>Eukaryota</taxon>
        <taxon>Metazoa</taxon>
        <taxon>Chordata</taxon>
        <taxon>Craniata</taxon>
        <taxon>Vertebrata</taxon>
        <taxon>Euteleostomi</taxon>
        <taxon>Actinopterygii</taxon>
        <taxon>Neopterygii</taxon>
        <taxon>Teleostei</taxon>
        <taxon>Neoteleostei</taxon>
        <taxon>Acanthomorphata</taxon>
        <taxon>Carangaria</taxon>
        <taxon>Pleuronectiformes</taxon>
        <taxon>Pleuronectoidei</taxon>
        <taxon>Scophthalmidae</taxon>
        <taxon>Scophthalmus</taxon>
    </lineage>
</organism>
<gene>
    <name evidence="1" type="ORF">F2P81_026270</name>
</gene>